<sequence>MNRQLLKNKGYVTLISAQTISNLGDWLTILALMALLAIKWEASPLALSIAMLCLAVPNIFFGSFSGVIADRFNRKILMIATDVLRALVMIGIVFST</sequence>
<dbReference type="InterPro" id="IPR036259">
    <property type="entry name" value="MFS_trans_sf"/>
</dbReference>
<keyword evidence="5 7" id="KW-1133">Transmembrane helix</keyword>
<feature type="transmembrane region" description="Helical" evidence="7">
    <location>
        <begin position="12"/>
        <end position="38"/>
    </location>
</feature>
<evidence type="ECO:0000256" key="5">
    <source>
        <dbReference type="ARBA" id="ARBA00022989"/>
    </source>
</evidence>
<dbReference type="Pfam" id="PF05977">
    <property type="entry name" value="MFS_3"/>
    <property type="match status" value="1"/>
</dbReference>
<gene>
    <name evidence="8" type="ORF">GCM10007096_01920</name>
</gene>
<reference evidence="8" key="2">
    <citation type="submission" date="2020-09" db="EMBL/GenBank/DDBJ databases">
        <authorList>
            <person name="Sun Q."/>
            <person name="Zhou Y."/>
        </authorList>
    </citation>
    <scope>NUCLEOTIDE SEQUENCE</scope>
    <source>
        <strain evidence="8">CGMCC 1.12777</strain>
    </source>
</reference>
<protein>
    <recommendedName>
        <fullName evidence="10">MFS transporter</fullName>
    </recommendedName>
</protein>
<evidence type="ECO:0000256" key="7">
    <source>
        <dbReference type="SAM" id="Phobius"/>
    </source>
</evidence>
<dbReference type="GO" id="GO:0005886">
    <property type="term" value="C:plasma membrane"/>
    <property type="evidence" value="ECO:0007669"/>
    <property type="project" value="UniProtKB-SubCell"/>
</dbReference>
<keyword evidence="9" id="KW-1185">Reference proteome</keyword>
<dbReference type="InterPro" id="IPR010290">
    <property type="entry name" value="TM_effector"/>
</dbReference>
<evidence type="ECO:0000256" key="1">
    <source>
        <dbReference type="ARBA" id="ARBA00004651"/>
    </source>
</evidence>
<evidence type="ECO:0000313" key="8">
    <source>
        <dbReference type="EMBL" id="GGH74066.1"/>
    </source>
</evidence>
<accession>A0A8J2ZSL2</accession>
<organism evidence="8 9">
    <name type="scientific">Pullulanibacillus pueri</name>
    <dbReference type="NCBI Taxonomy" id="1437324"/>
    <lineage>
        <taxon>Bacteria</taxon>
        <taxon>Bacillati</taxon>
        <taxon>Bacillota</taxon>
        <taxon>Bacilli</taxon>
        <taxon>Bacillales</taxon>
        <taxon>Sporolactobacillaceae</taxon>
        <taxon>Pullulanibacillus</taxon>
    </lineage>
</organism>
<proteinExistence type="predicted"/>
<reference evidence="8" key="1">
    <citation type="journal article" date="2014" name="Int. J. Syst. Evol. Microbiol.">
        <title>Complete genome sequence of Corynebacterium casei LMG S-19264T (=DSM 44701T), isolated from a smear-ripened cheese.</title>
        <authorList>
            <consortium name="US DOE Joint Genome Institute (JGI-PGF)"/>
            <person name="Walter F."/>
            <person name="Albersmeier A."/>
            <person name="Kalinowski J."/>
            <person name="Ruckert C."/>
        </authorList>
    </citation>
    <scope>NUCLEOTIDE SEQUENCE</scope>
    <source>
        <strain evidence="8">CGMCC 1.12777</strain>
    </source>
</reference>
<dbReference type="EMBL" id="BMFV01000001">
    <property type="protein sequence ID" value="GGH74066.1"/>
    <property type="molecule type" value="Genomic_DNA"/>
</dbReference>
<evidence type="ECO:0000256" key="6">
    <source>
        <dbReference type="ARBA" id="ARBA00023136"/>
    </source>
</evidence>
<keyword evidence="2" id="KW-0813">Transport</keyword>
<comment type="subcellular location">
    <subcellularLocation>
        <location evidence="1">Cell membrane</location>
        <topology evidence="1">Multi-pass membrane protein</topology>
    </subcellularLocation>
</comment>
<dbReference type="Proteomes" id="UP000656813">
    <property type="component" value="Unassembled WGS sequence"/>
</dbReference>
<dbReference type="PANTHER" id="PTHR43266">
    <property type="entry name" value="MACROLIDE-EFFLUX PROTEIN"/>
    <property type="match status" value="1"/>
</dbReference>
<feature type="transmembrane region" description="Helical" evidence="7">
    <location>
        <begin position="76"/>
        <end position="94"/>
    </location>
</feature>
<evidence type="ECO:0000256" key="4">
    <source>
        <dbReference type="ARBA" id="ARBA00022692"/>
    </source>
</evidence>
<evidence type="ECO:0000256" key="3">
    <source>
        <dbReference type="ARBA" id="ARBA00022475"/>
    </source>
</evidence>
<feature type="transmembrane region" description="Helical" evidence="7">
    <location>
        <begin position="44"/>
        <end position="64"/>
    </location>
</feature>
<dbReference type="AlphaFoldDB" id="A0A8J2ZSL2"/>
<keyword evidence="6 7" id="KW-0472">Membrane</keyword>
<dbReference type="Gene3D" id="1.20.1250.20">
    <property type="entry name" value="MFS general substrate transporter like domains"/>
    <property type="match status" value="1"/>
</dbReference>
<name>A0A8J2ZSL2_9BACL</name>
<evidence type="ECO:0000313" key="9">
    <source>
        <dbReference type="Proteomes" id="UP000656813"/>
    </source>
</evidence>
<comment type="caution">
    <text evidence="8">The sequence shown here is derived from an EMBL/GenBank/DDBJ whole genome shotgun (WGS) entry which is preliminary data.</text>
</comment>
<evidence type="ECO:0000256" key="2">
    <source>
        <dbReference type="ARBA" id="ARBA00022448"/>
    </source>
</evidence>
<dbReference type="InterPro" id="IPR022324">
    <property type="entry name" value="Bacilysin_exporter_BacE_put"/>
</dbReference>
<keyword evidence="4 7" id="KW-0812">Transmembrane</keyword>
<dbReference type="PRINTS" id="PR01988">
    <property type="entry name" value="EXPORTERBACE"/>
</dbReference>
<evidence type="ECO:0008006" key="10">
    <source>
        <dbReference type="Google" id="ProtNLM"/>
    </source>
</evidence>
<keyword evidence="3" id="KW-1003">Cell membrane</keyword>
<dbReference type="PANTHER" id="PTHR43266:SF2">
    <property type="entry name" value="MAJOR FACILITATOR SUPERFAMILY (MFS) PROFILE DOMAIN-CONTAINING PROTEIN"/>
    <property type="match status" value="1"/>
</dbReference>
<dbReference type="SUPFAM" id="SSF103473">
    <property type="entry name" value="MFS general substrate transporter"/>
    <property type="match status" value="1"/>
</dbReference>